<gene>
    <name evidence="1" type="ORF">SGODD07_01232</name>
</gene>
<dbReference type="InterPro" id="IPR008971">
    <property type="entry name" value="HSP40/DnaJ_pept-bd"/>
</dbReference>
<organism evidence="1 2">
    <name type="scientific">Streptococcus gordonii</name>
    <dbReference type="NCBI Taxonomy" id="1302"/>
    <lineage>
        <taxon>Bacteria</taxon>
        <taxon>Bacillati</taxon>
        <taxon>Bacillota</taxon>
        <taxon>Bacilli</taxon>
        <taxon>Lactobacillales</taxon>
        <taxon>Streptococcaceae</taxon>
        <taxon>Streptococcus</taxon>
    </lineage>
</organism>
<evidence type="ECO:0000313" key="2">
    <source>
        <dbReference type="Proteomes" id="UP000070096"/>
    </source>
</evidence>
<dbReference type="Proteomes" id="UP000070096">
    <property type="component" value="Unassembled WGS sequence"/>
</dbReference>
<reference evidence="1 2" key="1">
    <citation type="submission" date="2016-01" db="EMBL/GenBank/DDBJ databases">
        <title>Highly variable Streptococcus oralis are common among viridans streptococci isolated from primates.</title>
        <authorList>
            <person name="Denapaite D."/>
            <person name="Rieger M."/>
            <person name="Koendgen S."/>
            <person name="Brueckner R."/>
            <person name="Ochigava I."/>
            <person name="Kappeler P."/>
            <person name="Maetz-Rensing K."/>
            <person name="Leendertz F."/>
            <person name="Hakenbeck R."/>
        </authorList>
    </citation>
    <scope>NUCLEOTIDE SEQUENCE [LARGE SCALE GENOMIC DNA]</scope>
    <source>
        <strain evidence="1 2">DD07</strain>
    </source>
</reference>
<dbReference type="PATRIC" id="fig|1302.21.peg.1381"/>
<name>A0A139N6D3_STRGN</name>
<protein>
    <submittedName>
        <fullName evidence="1">Chaperone protein DnaJ</fullName>
    </submittedName>
</protein>
<dbReference type="EMBL" id="LQRC01000185">
    <property type="protein sequence ID" value="KXT71483.1"/>
    <property type="molecule type" value="Genomic_DNA"/>
</dbReference>
<dbReference type="SUPFAM" id="SSF49493">
    <property type="entry name" value="HSP40/DnaJ peptide-binding domain"/>
    <property type="match status" value="1"/>
</dbReference>
<dbReference type="AlphaFoldDB" id="A0A139N6D3"/>
<proteinExistence type="predicted"/>
<dbReference type="GO" id="GO:0006457">
    <property type="term" value="P:protein folding"/>
    <property type="evidence" value="ECO:0007669"/>
    <property type="project" value="InterPro"/>
</dbReference>
<comment type="caution">
    <text evidence="1">The sequence shown here is derived from an EMBL/GenBank/DDBJ whole genome shotgun (WGS) entry which is preliminary data.</text>
</comment>
<dbReference type="Gene3D" id="2.60.260.20">
    <property type="entry name" value="Urease metallochaperone UreE, N-terminal domain"/>
    <property type="match status" value="1"/>
</dbReference>
<sequence>MRGKGAPSLRGGGMGDQYVTVNIVTPTGLNDKQKAALKDFAAAGNISVSPKKKGFFDHIKDAFEGE</sequence>
<dbReference type="GO" id="GO:0051082">
    <property type="term" value="F:unfolded protein binding"/>
    <property type="evidence" value="ECO:0007669"/>
    <property type="project" value="InterPro"/>
</dbReference>
<accession>A0A139N6D3</accession>
<evidence type="ECO:0000313" key="1">
    <source>
        <dbReference type="EMBL" id="KXT71483.1"/>
    </source>
</evidence>